<gene>
    <name evidence="1" type="ORF">RD792_007995</name>
</gene>
<dbReference type="Proteomes" id="UP001291926">
    <property type="component" value="Unassembled WGS sequence"/>
</dbReference>
<evidence type="ECO:0000313" key="2">
    <source>
        <dbReference type="Proteomes" id="UP001291926"/>
    </source>
</evidence>
<keyword evidence="2" id="KW-1185">Reference proteome</keyword>
<evidence type="ECO:0000313" key="1">
    <source>
        <dbReference type="EMBL" id="KAK4485356.1"/>
    </source>
</evidence>
<dbReference type="EMBL" id="JAYDYQ010002533">
    <property type="protein sequence ID" value="KAK4485356.1"/>
    <property type="molecule type" value="Genomic_DNA"/>
</dbReference>
<protein>
    <recommendedName>
        <fullName evidence="3">Fungal lipase-like domain-containing protein</fullName>
    </recommendedName>
</protein>
<accession>A0ABR0D7W3</accession>
<comment type="caution">
    <text evidence="1">The sequence shown here is derived from an EMBL/GenBank/DDBJ whole genome shotgun (WGS) entry which is preliminary data.</text>
</comment>
<organism evidence="1 2">
    <name type="scientific">Penstemon davidsonii</name>
    <dbReference type="NCBI Taxonomy" id="160366"/>
    <lineage>
        <taxon>Eukaryota</taxon>
        <taxon>Viridiplantae</taxon>
        <taxon>Streptophyta</taxon>
        <taxon>Embryophyta</taxon>
        <taxon>Tracheophyta</taxon>
        <taxon>Spermatophyta</taxon>
        <taxon>Magnoliopsida</taxon>
        <taxon>eudicotyledons</taxon>
        <taxon>Gunneridae</taxon>
        <taxon>Pentapetalae</taxon>
        <taxon>asterids</taxon>
        <taxon>lamiids</taxon>
        <taxon>Lamiales</taxon>
        <taxon>Plantaginaceae</taxon>
        <taxon>Cheloneae</taxon>
        <taxon>Penstemon</taxon>
    </lineage>
</organism>
<dbReference type="SUPFAM" id="SSF53474">
    <property type="entry name" value="alpha/beta-Hydrolases"/>
    <property type="match status" value="1"/>
</dbReference>
<dbReference type="PANTHER" id="PTHR31479">
    <property type="entry name" value="ALPHA/BETA-HYDROLASES SUPERFAMILY PROTEIN"/>
    <property type="match status" value="1"/>
</dbReference>
<evidence type="ECO:0008006" key="3">
    <source>
        <dbReference type="Google" id="ProtNLM"/>
    </source>
</evidence>
<name>A0ABR0D7W3_9LAMI</name>
<dbReference type="PANTHER" id="PTHR31479:SF4">
    <property type="entry name" value="FUNGAL LIPASE-LIKE DOMAIN-CONTAINING PROTEIN"/>
    <property type="match status" value="1"/>
</dbReference>
<proteinExistence type="predicted"/>
<dbReference type="InterPro" id="IPR029058">
    <property type="entry name" value="AB_hydrolase_fold"/>
</dbReference>
<sequence>MIYHTLAPFTSSTCHVLTLTTQTKGLHYLIAFRGTINKPDNRAQDLKLDLHCIINNLQDSRRFKIGIESAQNVIARAGPGNVLLAGHSLGSSIVLLIGRHRAKNTAAAKRSGGDPKAQEIDPFIVLSSWIPYLFINPNDPICSEYVGYFEHMEKIGDGENWEIGYKAFDW</sequence>
<reference evidence="1 2" key="1">
    <citation type="journal article" date="2023" name="bioRxiv">
        <title>Genome report: Whole genome sequence and annotation of Penstemon davidsonii.</title>
        <authorList>
            <person name="Ostevik K.L."/>
            <person name="Alabady M."/>
            <person name="Zhang M."/>
            <person name="Rausher M.D."/>
        </authorList>
    </citation>
    <scope>NUCLEOTIDE SEQUENCE [LARGE SCALE GENOMIC DNA]</scope>
    <source>
        <strain evidence="1">DNT005</strain>
        <tissue evidence="1">Whole leaf</tissue>
    </source>
</reference>